<keyword evidence="1" id="KW-1133">Transmembrane helix</keyword>
<dbReference type="RefSeq" id="XP_023630494.1">
    <property type="nucleotide sequence ID" value="XM_023774726.1"/>
</dbReference>
<keyword evidence="1" id="KW-0812">Transmembrane</keyword>
<name>A0A2D3VA11_9PEZI</name>
<keyword evidence="3" id="KW-1185">Reference proteome</keyword>
<organism evidence="2 3">
    <name type="scientific">Ramularia collo-cygni</name>
    <dbReference type="NCBI Taxonomy" id="112498"/>
    <lineage>
        <taxon>Eukaryota</taxon>
        <taxon>Fungi</taxon>
        <taxon>Dikarya</taxon>
        <taxon>Ascomycota</taxon>
        <taxon>Pezizomycotina</taxon>
        <taxon>Dothideomycetes</taxon>
        <taxon>Dothideomycetidae</taxon>
        <taxon>Mycosphaerellales</taxon>
        <taxon>Mycosphaerellaceae</taxon>
        <taxon>Ramularia</taxon>
    </lineage>
</organism>
<dbReference type="OrthoDB" id="3890746at2759"/>
<feature type="transmembrane region" description="Helical" evidence="1">
    <location>
        <begin position="147"/>
        <end position="171"/>
    </location>
</feature>
<dbReference type="EMBL" id="FJUY01000018">
    <property type="protein sequence ID" value="CZT23770.1"/>
    <property type="molecule type" value="Genomic_DNA"/>
</dbReference>
<dbReference type="AlphaFoldDB" id="A0A2D3VA11"/>
<evidence type="ECO:0000313" key="2">
    <source>
        <dbReference type="EMBL" id="CZT23770.1"/>
    </source>
</evidence>
<protein>
    <submittedName>
        <fullName evidence="2">Uncharacterized protein</fullName>
    </submittedName>
</protein>
<feature type="transmembrane region" description="Helical" evidence="1">
    <location>
        <begin position="87"/>
        <end position="110"/>
    </location>
</feature>
<accession>A0A2D3VA11</accession>
<keyword evidence="1" id="KW-0472">Membrane</keyword>
<feature type="transmembrane region" description="Helical" evidence="1">
    <location>
        <begin position="57"/>
        <end position="80"/>
    </location>
</feature>
<reference evidence="2 3" key="1">
    <citation type="submission" date="2016-03" db="EMBL/GenBank/DDBJ databases">
        <authorList>
            <person name="Ploux O."/>
        </authorList>
    </citation>
    <scope>NUCLEOTIDE SEQUENCE [LARGE SCALE GENOMIC DNA]</scope>
    <source>
        <strain evidence="2 3">URUG2</strain>
    </source>
</reference>
<evidence type="ECO:0000313" key="3">
    <source>
        <dbReference type="Proteomes" id="UP000225277"/>
    </source>
</evidence>
<proteinExistence type="predicted"/>
<gene>
    <name evidence="2" type="ORF">RCC_09484</name>
</gene>
<dbReference type="PROSITE" id="PS51257">
    <property type="entry name" value="PROKAR_LIPOPROTEIN"/>
    <property type="match status" value="1"/>
</dbReference>
<dbReference type="GeneID" id="35604555"/>
<dbReference type="Proteomes" id="UP000225277">
    <property type="component" value="Unassembled WGS sequence"/>
</dbReference>
<sequence length="213" mass="23496">MAARLRLPTLALATLSIGLNLAILGCSSRALDVYNSEVESNAYFLPVWHGHFDTRELSALIGTSVIIVILNGLLLVSLLVPSLPANLIIFTTTILSTTISIIGLAFSSYLNNSSSKATLQSWTCSWRDVSNENVPRQFDTLCHETRFAFYTTIPSFLIQLSLLGLAIYAVIAGTSSRGMRMDEEKDHELRSVRQESFDTKSEPTRIQILAGKR</sequence>
<evidence type="ECO:0000256" key="1">
    <source>
        <dbReference type="SAM" id="Phobius"/>
    </source>
</evidence>